<sequence length="284" mass="32066">MAGQNPGSPIRNTSGSLNFDLYSMLHSSEEAKVEPLDECNPLPPVFKELSTSSSPVHPQKATPFPNQQLRSIEGKRKADEDPGSDGEAEKQQPPKKQKNEAPFACPFWKLDPLKYHECAKFCLQRMRDVKEHLKRKHTPSHYCPRCQEIFSKADDLQEHVSSNSGWLCLPFDLETLDGVSHGKNKELHLKSDASLTTEDQWFSVWDILFPATKRPCSAYVDPEIYENLAYNSAEQFSHQTSYDSPLESGLLSIPESLEDLESLDDTDPMKLILDAVALKLVSQY</sequence>
<keyword evidence="3" id="KW-1185">Reference proteome</keyword>
<dbReference type="OrthoDB" id="3521097at2759"/>
<name>A0A5Q4BZU6_9PEZI</name>
<evidence type="ECO:0000313" key="2">
    <source>
        <dbReference type="EMBL" id="TQN72630.1"/>
    </source>
</evidence>
<reference evidence="2 3" key="1">
    <citation type="journal article" date="2019" name="Sci. Rep.">
        <title>Colletotrichum shisoi sp. nov., an anthracnose pathogen of Perilla frutescens in Japan: molecular phylogenetic, morphological and genomic evidence.</title>
        <authorList>
            <person name="Gan P."/>
            <person name="Tsushima A."/>
            <person name="Hiroyama R."/>
            <person name="Narusaka M."/>
            <person name="Takano Y."/>
            <person name="Narusaka Y."/>
            <person name="Kawaradani M."/>
            <person name="Damm U."/>
            <person name="Shirasu K."/>
        </authorList>
    </citation>
    <scope>NUCLEOTIDE SEQUENCE [LARGE SCALE GENOMIC DNA]</scope>
    <source>
        <strain evidence="2 3">PG-2018a</strain>
    </source>
</reference>
<feature type="non-terminal residue" evidence="2">
    <location>
        <position position="284"/>
    </location>
</feature>
<protein>
    <recommendedName>
        <fullName evidence="4">C2H2-type domain-containing protein</fullName>
    </recommendedName>
</protein>
<dbReference type="PANTHER" id="PTHR38166">
    <property type="entry name" value="C2H2-TYPE DOMAIN-CONTAINING PROTEIN-RELATED"/>
    <property type="match status" value="1"/>
</dbReference>
<dbReference type="Gene3D" id="3.30.160.60">
    <property type="entry name" value="Classic Zinc Finger"/>
    <property type="match status" value="1"/>
</dbReference>
<comment type="caution">
    <text evidence="2">The sequence shown here is derived from an EMBL/GenBank/DDBJ whole genome shotgun (WGS) entry which is preliminary data.</text>
</comment>
<dbReference type="PANTHER" id="PTHR38166:SF1">
    <property type="entry name" value="C2H2-TYPE DOMAIN-CONTAINING PROTEIN"/>
    <property type="match status" value="1"/>
</dbReference>
<evidence type="ECO:0000256" key="1">
    <source>
        <dbReference type="SAM" id="MobiDB-lite"/>
    </source>
</evidence>
<proteinExistence type="predicted"/>
<evidence type="ECO:0000313" key="3">
    <source>
        <dbReference type="Proteomes" id="UP000326340"/>
    </source>
</evidence>
<feature type="region of interest" description="Disordered" evidence="1">
    <location>
        <begin position="30"/>
        <end position="99"/>
    </location>
</feature>
<dbReference type="Proteomes" id="UP000326340">
    <property type="component" value="Unassembled WGS sequence"/>
</dbReference>
<organism evidence="2 3">
    <name type="scientific">Colletotrichum shisoi</name>
    <dbReference type="NCBI Taxonomy" id="2078593"/>
    <lineage>
        <taxon>Eukaryota</taxon>
        <taxon>Fungi</taxon>
        <taxon>Dikarya</taxon>
        <taxon>Ascomycota</taxon>
        <taxon>Pezizomycotina</taxon>
        <taxon>Sordariomycetes</taxon>
        <taxon>Hypocreomycetidae</taxon>
        <taxon>Glomerellales</taxon>
        <taxon>Glomerellaceae</taxon>
        <taxon>Colletotrichum</taxon>
        <taxon>Colletotrichum destructivum species complex</taxon>
    </lineage>
</organism>
<dbReference type="EMBL" id="PUHP01000157">
    <property type="protein sequence ID" value="TQN72630.1"/>
    <property type="molecule type" value="Genomic_DNA"/>
</dbReference>
<accession>A0A5Q4BZU6</accession>
<gene>
    <name evidence="2" type="ORF">CSHISOI_02869</name>
</gene>
<evidence type="ECO:0008006" key="4">
    <source>
        <dbReference type="Google" id="ProtNLM"/>
    </source>
</evidence>
<dbReference type="AlphaFoldDB" id="A0A5Q4BZU6"/>